<proteinExistence type="predicted"/>
<dbReference type="Proteomes" id="UP000193391">
    <property type="component" value="Unassembled WGS sequence"/>
</dbReference>
<dbReference type="STRING" id="1293891.TMES_06895"/>
<accession>A0A1Y2L2I7</accession>
<sequence length="66" mass="7037">MGAWSGYMWEFALLLCNKIGTGLRMQACSGGDDGPFSYTGCLVGTAKLRFGFDVVRAADCCLMSGE</sequence>
<dbReference type="EMBL" id="JFKA01000002">
    <property type="protein sequence ID" value="OSQ39691.1"/>
    <property type="molecule type" value="Genomic_DNA"/>
</dbReference>
<evidence type="ECO:0000313" key="1">
    <source>
        <dbReference type="EMBL" id="OSQ39691.1"/>
    </source>
</evidence>
<comment type="caution">
    <text evidence="1">The sequence shown here is derived from an EMBL/GenBank/DDBJ whole genome shotgun (WGS) entry which is preliminary data.</text>
</comment>
<name>A0A1Y2L2I7_9PROT</name>
<dbReference type="AlphaFoldDB" id="A0A1Y2L2I7"/>
<protein>
    <submittedName>
        <fullName evidence="1">Uncharacterized protein</fullName>
    </submittedName>
</protein>
<keyword evidence="2" id="KW-1185">Reference proteome</keyword>
<reference evidence="1 2" key="1">
    <citation type="submission" date="2014-03" db="EMBL/GenBank/DDBJ databases">
        <title>The draft genome sequence of Thalassospira mesophila JCM 18969.</title>
        <authorList>
            <person name="Lai Q."/>
            <person name="Shao Z."/>
        </authorList>
    </citation>
    <scope>NUCLEOTIDE SEQUENCE [LARGE SCALE GENOMIC DNA]</scope>
    <source>
        <strain evidence="1 2">JCM 18969</strain>
    </source>
</reference>
<evidence type="ECO:0000313" key="2">
    <source>
        <dbReference type="Proteomes" id="UP000193391"/>
    </source>
</evidence>
<organism evidence="1 2">
    <name type="scientific">Thalassospira mesophila</name>
    <dbReference type="NCBI Taxonomy" id="1293891"/>
    <lineage>
        <taxon>Bacteria</taxon>
        <taxon>Pseudomonadati</taxon>
        <taxon>Pseudomonadota</taxon>
        <taxon>Alphaproteobacteria</taxon>
        <taxon>Rhodospirillales</taxon>
        <taxon>Thalassospiraceae</taxon>
        <taxon>Thalassospira</taxon>
    </lineage>
</organism>
<gene>
    <name evidence="1" type="ORF">TMES_06895</name>
</gene>